<dbReference type="Pfam" id="PF25954">
    <property type="entry name" value="Beta-barrel_RND_2"/>
    <property type="match status" value="1"/>
</dbReference>
<dbReference type="InterPro" id="IPR058627">
    <property type="entry name" value="MdtA-like_C"/>
</dbReference>
<organism evidence="6 7">
    <name type="scientific">Alishewanella tabrizica</name>
    <dbReference type="NCBI Taxonomy" id="671278"/>
    <lineage>
        <taxon>Bacteria</taxon>
        <taxon>Pseudomonadati</taxon>
        <taxon>Pseudomonadota</taxon>
        <taxon>Gammaproteobacteria</taxon>
        <taxon>Alteromonadales</taxon>
        <taxon>Alteromonadaceae</taxon>
        <taxon>Alishewanella</taxon>
    </lineage>
</organism>
<dbReference type="Gene3D" id="2.40.50.100">
    <property type="match status" value="1"/>
</dbReference>
<evidence type="ECO:0000259" key="3">
    <source>
        <dbReference type="Pfam" id="PF25954"/>
    </source>
</evidence>
<dbReference type="Gene3D" id="2.40.30.170">
    <property type="match status" value="1"/>
</dbReference>
<evidence type="ECO:0000313" key="6">
    <source>
        <dbReference type="EMBL" id="GGW59047.1"/>
    </source>
</evidence>
<gene>
    <name evidence="6" type="ORF">GCM10008111_13880</name>
</gene>
<dbReference type="NCBIfam" id="TIGR01730">
    <property type="entry name" value="RND_mfp"/>
    <property type="match status" value="1"/>
</dbReference>
<keyword evidence="7" id="KW-1185">Reference proteome</keyword>
<sequence length="352" mass="38198">MNTFLPLAVVLLSSTLVLTGCNKAQSTITTTPAAEVAIPVEVSRAKTGAISSSYRTNTTLAARAEAEVMAKTSGIVERILVEEGDQVQAGQLLAVLENERQRHQLARERAELGRLSSELTRMTEMHQRKLVSTDVYEKLKWQVAAMEASVALMELNLRETEIRAPISGVVARRYAKTGQLVSQLTPQSLFHLVSETQLEAVVHLPEQQMLQAKAGQKAVLSFAGVPDVSAEVSRVAPVVDAASGTVRTTLLIDNTAKQLKAGMFSQVEIKFDTRDAALLVPKRALITLDNMPGVLVLDKDNRVVRRQITLGYTADNVIEILDGVALDEQVVVAGHAALKEQSLVNVVSERAF</sequence>
<comment type="similarity">
    <text evidence="1">Belongs to the membrane fusion protein (MFP) (TC 8.A.1) family.</text>
</comment>
<name>A0ABQ2WJZ6_9ALTE</name>
<evidence type="ECO:0000259" key="5">
    <source>
        <dbReference type="Pfam" id="PF25973"/>
    </source>
</evidence>
<dbReference type="InterPro" id="IPR058792">
    <property type="entry name" value="Beta-barrel_RND_2"/>
</dbReference>
<dbReference type="InterPro" id="IPR058647">
    <property type="entry name" value="BSH_CzcB-like"/>
</dbReference>
<dbReference type="EMBL" id="BMYR01000005">
    <property type="protein sequence ID" value="GGW59047.1"/>
    <property type="molecule type" value="Genomic_DNA"/>
</dbReference>
<reference evidence="7" key="1">
    <citation type="journal article" date="2019" name="Int. J. Syst. Evol. Microbiol.">
        <title>The Global Catalogue of Microorganisms (GCM) 10K type strain sequencing project: providing services to taxonomists for standard genome sequencing and annotation.</title>
        <authorList>
            <consortium name="The Broad Institute Genomics Platform"/>
            <consortium name="The Broad Institute Genome Sequencing Center for Infectious Disease"/>
            <person name="Wu L."/>
            <person name="Ma J."/>
        </authorList>
    </citation>
    <scope>NUCLEOTIDE SEQUENCE [LARGE SCALE GENOMIC DNA]</scope>
    <source>
        <strain evidence="7">KCTC 23723</strain>
    </source>
</reference>
<evidence type="ECO:0000256" key="2">
    <source>
        <dbReference type="SAM" id="SignalP"/>
    </source>
</evidence>
<dbReference type="Proteomes" id="UP000634667">
    <property type="component" value="Unassembled WGS sequence"/>
</dbReference>
<dbReference type="Pfam" id="PF25973">
    <property type="entry name" value="BSH_CzcB"/>
    <property type="match status" value="1"/>
</dbReference>
<dbReference type="SUPFAM" id="SSF111369">
    <property type="entry name" value="HlyD-like secretion proteins"/>
    <property type="match status" value="1"/>
</dbReference>
<dbReference type="PRINTS" id="PR01490">
    <property type="entry name" value="RTXTOXIND"/>
</dbReference>
<comment type="caution">
    <text evidence="6">The sequence shown here is derived from an EMBL/GenBank/DDBJ whole genome shotgun (WGS) entry which is preliminary data.</text>
</comment>
<protein>
    <submittedName>
        <fullName evidence="6">RND transporter MFP subunit</fullName>
    </submittedName>
</protein>
<feature type="domain" description="Multidrug resistance protein MdtA-like C-terminal permuted SH3" evidence="4">
    <location>
        <begin position="277"/>
        <end position="334"/>
    </location>
</feature>
<evidence type="ECO:0000313" key="7">
    <source>
        <dbReference type="Proteomes" id="UP000634667"/>
    </source>
</evidence>
<evidence type="ECO:0000259" key="4">
    <source>
        <dbReference type="Pfam" id="PF25967"/>
    </source>
</evidence>
<feature type="signal peptide" evidence="2">
    <location>
        <begin position="1"/>
        <end position="19"/>
    </location>
</feature>
<dbReference type="PANTHER" id="PTHR30469:SF38">
    <property type="entry name" value="HLYD FAMILY SECRETION PROTEIN"/>
    <property type="match status" value="1"/>
</dbReference>
<feature type="chain" id="PRO_5046617974" evidence="2">
    <location>
        <begin position="20"/>
        <end position="352"/>
    </location>
</feature>
<keyword evidence="2" id="KW-0732">Signal</keyword>
<feature type="domain" description="CusB-like beta-barrel" evidence="3">
    <location>
        <begin position="202"/>
        <end position="270"/>
    </location>
</feature>
<dbReference type="InterPro" id="IPR006143">
    <property type="entry name" value="RND_pump_MFP"/>
</dbReference>
<dbReference type="Gene3D" id="1.10.287.470">
    <property type="entry name" value="Helix hairpin bin"/>
    <property type="match status" value="1"/>
</dbReference>
<dbReference type="Pfam" id="PF25967">
    <property type="entry name" value="RND-MFP_C"/>
    <property type="match status" value="1"/>
</dbReference>
<dbReference type="RefSeq" id="WP_189481895.1">
    <property type="nucleotide sequence ID" value="NZ_BMYR01000005.1"/>
</dbReference>
<dbReference type="PANTHER" id="PTHR30469">
    <property type="entry name" value="MULTIDRUG RESISTANCE PROTEIN MDTA"/>
    <property type="match status" value="1"/>
</dbReference>
<feature type="domain" description="CzcB-like barrel-sandwich hybrid" evidence="5">
    <location>
        <begin position="66"/>
        <end position="183"/>
    </location>
</feature>
<evidence type="ECO:0000256" key="1">
    <source>
        <dbReference type="ARBA" id="ARBA00009477"/>
    </source>
</evidence>
<proteinExistence type="inferred from homology"/>
<dbReference type="Gene3D" id="2.40.420.20">
    <property type="match status" value="1"/>
</dbReference>
<accession>A0ABQ2WJZ6</accession>